<evidence type="ECO:0008006" key="5">
    <source>
        <dbReference type="Google" id="ProtNLM"/>
    </source>
</evidence>
<dbReference type="AlphaFoldDB" id="A0AA37XKQ3"/>
<proteinExistence type="predicted"/>
<evidence type="ECO:0000313" key="2">
    <source>
        <dbReference type="EMBL" id="GMA71549.1"/>
    </source>
</evidence>
<dbReference type="EMBL" id="BSUW01000001">
    <property type="protein sequence ID" value="GMA71549.1"/>
    <property type="molecule type" value="Genomic_DNA"/>
</dbReference>
<reference evidence="1 3" key="1">
    <citation type="journal article" date="2012" name="Int. J. Syst. Evol. Microbiol.">
        <title>Characterization of Tetragenococcus strains from sugar thick juice reveals a novel species, Tetragenococcus osmophilus sp. nov., and divides Tetragenococcus halophilus into two subspecies, T. halophilus subsp. halophilus subsp. nov. and T. halophilus subsp. flandriensis subsp. nov.</title>
        <authorList>
            <person name="Juste A."/>
            <person name="Van Trappen S."/>
            <person name="Verreth C."/>
            <person name="Cleenwerck I."/>
            <person name="De Vos P."/>
            <person name="Lievens B."/>
            <person name="Willems K.A."/>
        </authorList>
    </citation>
    <scope>NUCLEOTIDE SEQUENCE [LARGE SCALE GENOMIC DNA]</scope>
    <source>
        <strain evidence="1 3">JCM 31126</strain>
    </source>
</reference>
<dbReference type="KEGG" id="too:C7K38_09970"/>
<gene>
    <name evidence="1" type="ORF">C7K38_09970</name>
    <name evidence="2" type="ORF">GCM10025885_05980</name>
</gene>
<dbReference type="Proteomes" id="UP001157039">
    <property type="component" value="Unassembled WGS sequence"/>
</dbReference>
<evidence type="ECO:0000313" key="1">
    <source>
        <dbReference type="EMBL" id="AYW48671.1"/>
    </source>
</evidence>
<dbReference type="Proteomes" id="UP000268310">
    <property type="component" value="Chromosome"/>
</dbReference>
<reference evidence="1" key="3">
    <citation type="submission" date="2018-03" db="EMBL/GenBank/DDBJ databases">
        <authorList>
            <person name="Jeon C.O."/>
        </authorList>
    </citation>
    <scope>NUCLEOTIDE SEQUENCE</scope>
    <source>
        <strain evidence="1">JCM 31126</strain>
    </source>
</reference>
<keyword evidence="3" id="KW-1185">Reference proteome</keyword>
<evidence type="ECO:0000313" key="4">
    <source>
        <dbReference type="Proteomes" id="UP001157039"/>
    </source>
</evidence>
<name>A0AA37XKQ3_9ENTE</name>
<sequence length="118" mass="13766">MSTLHPYQDRKRLKWMGFYLSEHTAQIDSNSLKNNIEINGKNDMSSQEIANVLEEALIKDKSVTIQTNQLVNHSFLPDVIGKIKGYNEEGLFIEESFVAYEEIKHIEICQHHNWFDLD</sequence>
<protein>
    <recommendedName>
        <fullName evidence="5">DNA-directed RNA polymerase beta subunit</fullName>
    </recommendedName>
</protein>
<accession>A0AA37XKQ3</accession>
<dbReference type="EMBL" id="CP027783">
    <property type="protein sequence ID" value="AYW48671.1"/>
    <property type="molecule type" value="Genomic_DNA"/>
</dbReference>
<dbReference type="RefSeq" id="WP_123936454.1">
    <property type="nucleotide sequence ID" value="NZ_BSUW01000001.1"/>
</dbReference>
<organism evidence="2 4">
    <name type="scientific">Tetragenococcus osmophilus</name>
    <dbReference type="NCBI Taxonomy" id="526944"/>
    <lineage>
        <taxon>Bacteria</taxon>
        <taxon>Bacillati</taxon>
        <taxon>Bacillota</taxon>
        <taxon>Bacilli</taxon>
        <taxon>Lactobacillales</taxon>
        <taxon>Enterococcaceae</taxon>
        <taxon>Tetragenococcus</taxon>
    </lineage>
</organism>
<reference evidence="2" key="4">
    <citation type="submission" date="2023-02" db="EMBL/GenBank/DDBJ databases">
        <authorList>
            <person name="Sun Q."/>
            <person name="Mori K."/>
        </authorList>
    </citation>
    <scope>NUCLEOTIDE SEQUENCE</scope>
    <source>
        <strain evidence="2">NBRC 114545</strain>
    </source>
</reference>
<reference evidence="2 4" key="2">
    <citation type="journal article" date="2014" name="Int. J. Syst. Evol. Microbiol.">
        <title>Complete genome sequence of Corynebacterium casei LMG S-19264T (=DSM 44701T), isolated from a smear-ripened cheese.</title>
        <authorList>
            <consortium name="US DOE Joint Genome Institute (JGI-PGF)"/>
            <person name="Walter F."/>
            <person name="Albersmeier A."/>
            <person name="Kalinowski J."/>
            <person name="Ruckert C."/>
        </authorList>
    </citation>
    <scope>NUCLEOTIDE SEQUENCE [LARGE SCALE GENOMIC DNA]</scope>
    <source>
        <strain evidence="2 4">NBRC 114545</strain>
    </source>
</reference>
<evidence type="ECO:0000313" key="3">
    <source>
        <dbReference type="Proteomes" id="UP000268310"/>
    </source>
</evidence>